<evidence type="ECO:0000256" key="1">
    <source>
        <dbReference type="ARBA" id="ARBA00004123"/>
    </source>
</evidence>
<evidence type="ECO:0000256" key="9">
    <source>
        <dbReference type="ARBA" id="ARBA00023242"/>
    </source>
</evidence>
<protein>
    <recommendedName>
        <fullName evidence="4">Anaphase-promoting complex subunit CDC26</fullName>
    </recommendedName>
    <alternativeName>
        <fullName evidence="11">Cell division cycle protein 26 homolog</fullName>
    </alternativeName>
</protein>
<name>A0AAD9JEM2_RIDPI</name>
<evidence type="ECO:0000313" key="12">
    <source>
        <dbReference type="EMBL" id="KAK2150965.1"/>
    </source>
</evidence>
<keyword evidence="5" id="KW-0132">Cell division</keyword>
<comment type="similarity">
    <text evidence="3">Belongs to the CDC26 family.</text>
</comment>
<evidence type="ECO:0000313" key="13">
    <source>
        <dbReference type="Proteomes" id="UP001209878"/>
    </source>
</evidence>
<evidence type="ECO:0000256" key="10">
    <source>
        <dbReference type="ARBA" id="ARBA00023306"/>
    </source>
</evidence>
<evidence type="ECO:0000256" key="4">
    <source>
        <dbReference type="ARBA" id="ARBA00018549"/>
    </source>
</evidence>
<keyword evidence="13" id="KW-1185">Reference proteome</keyword>
<dbReference type="GO" id="GO:0051301">
    <property type="term" value="P:cell division"/>
    <property type="evidence" value="ECO:0007669"/>
    <property type="project" value="UniProtKB-KW"/>
</dbReference>
<evidence type="ECO:0000256" key="7">
    <source>
        <dbReference type="ARBA" id="ARBA00022786"/>
    </source>
</evidence>
<keyword evidence="7" id="KW-0833">Ubl conjugation pathway</keyword>
<comment type="subcellular location">
    <subcellularLocation>
        <location evidence="1">Nucleus</location>
    </subcellularLocation>
</comment>
<dbReference type="GO" id="GO:0031145">
    <property type="term" value="P:anaphase-promoting complex-dependent catabolic process"/>
    <property type="evidence" value="ECO:0007669"/>
    <property type="project" value="InterPro"/>
</dbReference>
<dbReference type="EMBL" id="JAODUO010002685">
    <property type="protein sequence ID" value="KAK2150965.1"/>
    <property type="molecule type" value="Genomic_DNA"/>
</dbReference>
<evidence type="ECO:0000256" key="8">
    <source>
        <dbReference type="ARBA" id="ARBA00023054"/>
    </source>
</evidence>
<organism evidence="12 13">
    <name type="scientific">Ridgeia piscesae</name>
    <name type="common">Tubeworm</name>
    <dbReference type="NCBI Taxonomy" id="27915"/>
    <lineage>
        <taxon>Eukaryota</taxon>
        <taxon>Metazoa</taxon>
        <taxon>Spiralia</taxon>
        <taxon>Lophotrochozoa</taxon>
        <taxon>Annelida</taxon>
        <taxon>Polychaeta</taxon>
        <taxon>Sedentaria</taxon>
        <taxon>Canalipalpata</taxon>
        <taxon>Sabellida</taxon>
        <taxon>Siboglinidae</taxon>
        <taxon>Ridgeia</taxon>
    </lineage>
</organism>
<keyword evidence="8" id="KW-0175">Coiled coil</keyword>
<keyword evidence="10" id="KW-0131">Cell cycle</keyword>
<dbReference type="Proteomes" id="UP001209878">
    <property type="component" value="Unassembled WGS sequence"/>
</dbReference>
<dbReference type="GO" id="GO:0070979">
    <property type="term" value="P:protein K11-linked ubiquitination"/>
    <property type="evidence" value="ECO:0007669"/>
    <property type="project" value="TreeGrafter"/>
</dbReference>
<dbReference type="GO" id="GO:0007346">
    <property type="term" value="P:regulation of mitotic cell cycle"/>
    <property type="evidence" value="ECO:0007669"/>
    <property type="project" value="TreeGrafter"/>
</dbReference>
<sequence length="77" mass="8954">MLRRKPTRIDLFLDDFEEWSNLRKEKQVAANATQTGQAGQCAPVDSEIAQRQKRDMIHERIGYDPKPLPQPSRLLIH</sequence>
<accession>A0AAD9JEM2</accession>
<dbReference type="PANTHER" id="PTHR28579">
    <property type="entry name" value="ANAPHASE-PROMOTING COMPLEX SUBUNIT CDC26"/>
    <property type="match status" value="1"/>
</dbReference>
<evidence type="ECO:0000256" key="11">
    <source>
        <dbReference type="ARBA" id="ARBA00032907"/>
    </source>
</evidence>
<evidence type="ECO:0000256" key="3">
    <source>
        <dbReference type="ARBA" id="ARBA00007939"/>
    </source>
</evidence>
<dbReference type="AlphaFoldDB" id="A0AAD9JEM2"/>
<comment type="pathway">
    <text evidence="2">Protein modification; protein ubiquitination.</text>
</comment>
<dbReference type="Pfam" id="PF10471">
    <property type="entry name" value="ANAPC_CDC26"/>
    <property type="match status" value="1"/>
</dbReference>
<evidence type="ECO:0000256" key="2">
    <source>
        <dbReference type="ARBA" id="ARBA00004906"/>
    </source>
</evidence>
<gene>
    <name evidence="12" type="ORF">NP493_2704g00001</name>
</gene>
<dbReference type="GO" id="GO:0005680">
    <property type="term" value="C:anaphase-promoting complex"/>
    <property type="evidence" value="ECO:0007669"/>
    <property type="project" value="InterPro"/>
</dbReference>
<reference evidence="12" key="1">
    <citation type="journal article" date="2023" name="Mol. Biol. Evol.">
        <title>Third-Generation Sequencing Reveals the Adaptive Role of the Epigenome in Three Deep-Sea Polychaetes.</title>
        <authorList>
            <person name="Perez M."/>
            <person name="Aroh O."/>
            <person name="Sun Y."/>
            <person name="Lan Y."/>
            <person name="Juniper S.K."/>
            <person name="Young C.R."/>
            <person name="Angers B."/>
            <person name="Qian P.Y."/>
        </authorList>
    </citation>
    <scope>NUCLEOTIDE SEQUENCE</scope>
    <source>
        <strain evidence="12">R07B-5</strain>
    </source>
</reference>
<keyword evidence="6" id="KW-0498">Mitosis</keyword>
<keyword evidence="9" id="KW-0539">Nucleus</keyword>
<evidence type="ECO:0000256" key="5">
    <source>
        <dbReference type="ARBA" id="ARBA00022618"/>
    </source>
</evidence>
<comment type="caution">
    <text evidence="12">The sequence shown here is derived from an EMBL/GenBank/DDBJ whole genome shotgun (WGS) entry which is preliminary data.</text>
</comment>
<evidence type="ECO:0000256" key="6">
    <source>
        <dbReference type="ARBA" id="ARBA00022776"/>
    </source>
</evidence>
<dbReference type="PANTHER" id="PTHR28579:SF1">
    <property type="entry name" value="ANAPHASE-PROMOTING COMPLEX SUBUNIT CDC26"/>
    <property type="match status" value="1"/>
</dbReference>
<proteinExistence type="inferred from homology"/>
<dbReference type="InterPro" id="IPR018860">
    <property type="entry name" value="APC_suCDC26"/>
</dbReference>